<dbReference type="RefSeq" id="XP_046113466.1">
    <property type="nucleotide sequence ID" value="XM_046260228.1"/>
</dbReference>
<feature type="compositionally biased region" description="Gly residues" evidence="3">
    <location>
        <begin position="438"/>
        <end position="495"/>
    </location>
</feature>
<feature type="compositionally biased region" description="Acidic residues" evidence="3">
    <location>
        <begin position="67"/>
        <end position="86"/>
    </location>
</feature>
<dbReference type="Gene3D" id="3.30.70.330">
    <property type="match status" value="2"/>
</dbReference>
<reference evidence="5" key="1">
    <citation type="journal article" date="2021" name="IMA Fungus">
        <title>Genomic characterization of three marine fungi, including Emericellopsis atlantica sp. nov. with signatures of a generalist lifestyle and marine biomass degradation.</title>
        <authorList>
            <person name="Hagestad O.C."/>
            <person name="Hou L."/>
            <person name="Andersen J.H."/>
            <person name="Hansen E.H."/>
            <person name="Altermark B."/>
            <person name="Li C."/>
            <person name="Kuhnert E."/>
            <person name="Cox R.J."/>
            <person name="Crous P.W."/>
            <person name="Spatafora J.W."/>
            <person name="Lail K."/>
            <person name="Amirebrahimi M."/>
            <person name="Lipzen A."/>
            <person name="Pangilinan J."/>
            <person name="Andreopoulos W."/>
            <person name="Hayes R.D."/>
            <person name="Ng V."/>
            <person name="Grigoriev I.V."/>
            <person name="Jackson S.A."/>
            <person name="Sutton T.D.S."/>
            <person name="Dobson A.D.W."/>
            <person name="Rama T."/>
        </authorList>
    </citation>
    <scope>NUCLEOTIDE SEQUENCE</scope>
    <source>
        <strain evidence="5">TS7</strain>
    </source>
</reference>
<feature type="compositionally biased region" description="Acidic residues" evidence="3">
    <location>
        <begin position="153"/>
        <end position="177"/>
    </location>
</feature>
<feature type="region of interest" description="Disordered" evidence="3">
    <location>
        <begin position="431"/>
        <end position="502"/>
    </location>
</feature>
<accession>A0A9P7ZD82</accession>
<dbReference type="OrthoDB" id="439808at2759"/>
<organism evidence="5 6">
    <name type="scientific">Emericellopsis atlantica</name>
    <dbReference type="NCBI Taxonomy" id="2614577"/>
    <lineage>
        <taxon>Eukaryota</taxon>
        <taxon>Fungi</taxon>
        <taxon>Dikarya</taxon>
        <taxon>Ascomycota</taxon>
        <taxon>Pezizomycotina</taxon>
        <taxon>Sordariomycetes</taxon>
        <taxon>Hypocreomycetidae</taxon>
        <taxon>Hypocreales</taxon>
        <taxon>Bionectriaceae</taxon>
        <taxon>Emericellopsis</taxon>
    </lineage>
</organism>
<gene>
    <name evidence="5" type="ORF">F5Z01DRAFT_495041</name>
</gene>
<dbReference type="PROSITE" id="PS50102">
    <property type="entry name" value="RRM"/>
    <property type="match status" value="2"/>
</dbReference>
<proteinExistence type="predicted"/>
<dbReference type="GO" id="GO:0003723">
    <property type="term" value="F:RNA binding"/>
    <property type="evidence" value="ECO:0007669"/>
    <property type="project" value="UniProtKB-UniRule"/>
</dbReference>
<feature type="compositionally biased region" description="Basic and acidic residues" evidence="3">
    <location>
        <begin position="232"/>
        <end position="241"/>
    </location>
</feature>
<dbReference type="SUPFAM" id="SSF54928">
    <property type="entry name" value="RNA-binding domain, RBD"/>
    <property type="match status" value="2"/>
</dbReference>
<evidence type="ECO:0000259" key="4">
    <source>
        <dbReference type="PROSITE" id="PS50102"/>
    </source>
</evidence>
<sequence>MGKVKESKKAAAAPSKAVKNGGVTKVSQDTKVKSKDAAKASAKNIVKEEKKSSKKKKVVEPESSSSESEEEEDSDASDSSDSSESEAETKKPAAKTNGKKAPAKKEESSSEEDSDSDDSSEEEEEEEEEKPAAKKVNGAAAAKAKPAAKKEESSDDDSEDDDEEDSDDSDSSDDDEEAAKPAAKAEAKKAESDEDSEDDSDDSDDSADSSDEAEETKAAPSKKRKAEDEEDTTTKKAKVDENAPTTLFAGSLSWGVDDDMLYQAFSEFEGLSGARVVTDRMNNNRSKGFGYVDFETPEACTKAYEAMQGQMIDNRAINLDYANAKPADANPQSRAADRAQKHGDSVSPESDTLFVGNLPFDVDQDAVRAFFSEAAEPTSIRLPTDPDSGNPKGFGYVSFSSVEDAKTAFSEMNGASIGNGRMSRSVRLDFASQRPPQSGGGRGGFGGGRGGGGFGGGRGGGGRGGGRGGRGGFGDRGGRGRGGSRGGFGGRGGFSGTKVTFD</sequence>
<feature type="compositionally biased region" description="Low complexity" evidence="3">
    <location>
        <begin position="10"/>
        <end position="19"/>
    </location>
</feature>
<feature type="compositionally biased region" description="Basic and acidic residues" evidence="3">
    <location>
        <begin position="28"/>
        <end position="38"/>
    </location>
</feature>
<dbReference type="Proteomes" id="UP000887229">
    <property type="component" value="Unassembled WGS sequence"/>
</dbReference>
<feature type="compositionally biased region" description="Low complexity" evidence="3">
    <location>
        <begin position="134"/>
        <end position="145"/>
    </location>
</feature>
<evidence type="ECO:0000313" key="5">
    <source>
        <dbReference type="EMBL" id="KAG9249542.1"/>
    </source>
</evidence>
<comment type="caution">
    <text evidence="5">The sequence shown here is derived from an EMBL/GenBank/DDBJ whole genome shotgun (WGS) entry which is preliminary data.</text>
</comment>
<dbReference type="InterPro" id="IPR012677">
    <property type="entry name" value="Nucleotide-bd_a/b_plait_sf"/>
</dbReference>
<dbReference type="SMART" id="SM00360">
    <property type="entry name" value="RRM"/>
    <property type="match status" value="2"/>
</dbReference>
<dbReference type="InterPro" id="IPR035979">
    <property type="entry name" value="RBD_domain_sf"/>
</dbReference>
<dbReference type="GeneID" id="70291131"/>
<keyword evidence="6" id="KW-1185">Reference proteome</keyword>
<protein>
    <recommendedName>
        <fullName evidence="4">RRM domain-containing protein</fullName>
    </recommendedName>
</protein>
<feature type="region of interest" description="Disordered" evidence="3">
    <location>
        <begin position="325"/>
        <end position="350"/>
    </location>
</feature>
<dbReference type="Pfam" id="PF00076">
    <property type="entry name" value="RRM_1"/>
    <property type="match status" value="2"/>
</dbReference>
<evidence type="ECO:0000256" key="1">
    <source>
        <dbReference type="ARBA" id="ARBA00022884"/>
    </source>
</evidence>
<feature type="domain" description="RRM" evidence="4">
    <location>
        <begin position="245"/>
        <end position="324"/>
    </location>
</feature>
<dbReference type="InterPro" id="IPR000504">
    <property type="entry name" value="RRM_dom"/>
</dbReference>
<evidence type="ECO:0000256" key="2">
    <source>
        <dbReference type="PROSITE-ProRule" id="PRU00176"/>
    </source>
</evidence>
<dbReference type="AlphaFoldDB" id="A0A9P7ZD82"/>
<dbReference type="PANTHER" id="PTHR23236:SF11">
    <property type="entry name" value="EUKARYOTIC TRANSLATION INITIATION FACTOR 4H"/>
    <property type="match status" value="1"/>
</dbReference>
<name>A0A9P7ZD82_9HYPO</name>
<feature type="compositionally biased region" description="Acidic residues" evidence="3">
    <location>
        <begin position="109"/>
        <end position="129"/>
    </location>
</feature>
<evidence type="ECO:0000313" key="6">
    <source>
        <dbReference type="Proteomes" id="UP000887229"/>
    </source>
</evidence>
<feature type="region of interest" description="Disordered" evidence="3">
    <location>
        <begin position="1"/>
        <end position="252"/>
    </location>
</feature>
<feature type="domain" description="RRM" evidence="4">
    <location>
        <begin position="351"/>
        <end position="433"/>
    </location>
</feature>
<dbReference type="PANTHER" id="PTHR23236">
    <property type="entry name" value="EUKARYOTIC TRANSLATION INITIATION FACTOR 4B/4H"/>
    <property type="match status" value="1"/>
</dbReference>
<keyword evidence="1 2" id="KW-0694">RNA-binding</keyword>
<dbReference type="EMBL" id="MU251303">
    <property type="protein sequence ID" value="KAG9249542.1"/>
    <property type="molecule type" value="Genomic_DNA"/>
</dbReference>
<feature type="compositionally biased region" description="Basic and acidic residues" evidence="3">
    <location>
        <begin position="335"/>
        <end position="344"/>
    </location>
</feature>
<evidence type="ECO:0000256" key="3">
    <source>
        <dbReference type="SAM" id="MobiDB-lite"/>
    </source>
</evidence>
<feature type="compositionally biased region" description="Acidic residues" evidence="3">
    <location>
        <begin position="192"/>
        <end position="214"/>
    </location>
</feature>